<proteinExistence type="predicted"/>
<dbReference type="EMBL" id="CP060632">
    <property type="protein sequence ID" value="QNL99643.1"/>
    <property type="molecule type" value="Genomic_DNA"/>
</dbReference>
<dbReference type="InterPro" id="IPR011335">
    <property type="entry name" value="Restrct_endonuc-II-like"/>
</dbReference>
<sequence>MERTKAIVKFFSQEPIENVMVMMKYMPERVIFLGHKDNMITKQIRDIEQFRDHKYPDMELEFIEVPKDDLDNIIGTLAGIIREYPGIRFALTGGSEMLLIALGCISARMEVSKLRIDPFTGKEIDVRGSKVITSDYHFNISIAEDIMLHGGLLTKETGSISEWKFTDQFREDIRIMWDLCRRYRGDWNKHCGVIDELRKNTPNQREGWSELYINQLGDAIRLLRDLYEIGMLKDYEEHGKKVMFRFKNNQIKKIIAKAGNMLELHVYEVATREGYLFSDAVIGAHIDWDGEVHDTMNPGYDTMNEIDVILMKQVCPIFISCKSGKAGGSALHELETVSRKFGGKYARKALVLARACDNTTGTMFFKQRARDMHIWIIDDVFRMSDEQLLNKLKRI</sequence>
<dbReference type="Proteomes" id="UP000515819">
    <property type="component" value="Chromosome"/>
</dbReference>
<dbReference type="InterPro" id="IPR011856">
    <property type="entry name" value="tRNA_endonuc-like_dom_sf"/>
</dbReference>
<dbReference type="RefSeq" id="WP_181985547.1">
    <property type="nucleotide sequence ID" value="NZ_CP060632.1"/>
</dbReference>
<keyword evidence="2" id="KW-1185">Reference proteome</keyword>
<dbReference type="AlphaFoldDB" id="A0A7G9FM62"/>
<dbReference type="GO" id="GO:0003676">
    <property type="term" value="F:nucleic acid binding"/>
    <property type="evidence" value="ECO:0007669"/>
    <property type="project" value="InterPro"/>
</dbReference>
<evidence type="ECO:0000313" key="2">
    <source>
        <dbReference type="Proteomes" id="UP000515819"/>
    </source>
</evidence>
<protein>
    <submittedName>
        <fullName evidence="1">DUF1887 family protein</fullName>
    </submittedName>
</protein>
<accession>A0A7G9FM62</accession>
<organism evidence="1 2">
    <name type="scientific">Wujia chipingensis</name>
    <dbReference type="NCBI Taxonomy" id="2763670"/>
    <lineage>
        <taxon>Bacteria</taxon>
        <taxon>Bacillati</taxon>
        <taxon>Bacillota</taxon>
        <taxon>Clostridia</taxon>
        <taxon>Lachnospirales</taxon>
        <taxon>Lachnospiraceae</taxon>
        <taxon>Wujia</taxon>
    </lineage>
</organism>
<name>A0A7G9FM62_9FIRM</name>
<gene>
    <name evidence="1" type="ORF">H9Q76_13195</name>
</gene>
<dbReference type="Gene3D" id="3.40.1350.10">
    <property type="match status" value="1"/>
</dbReference>
<reference evidence="1 2" key="1">
    <citation type="submission" date="2020-08" db="EMBL/GenBank/DDBJ databases">
        <authorList>
            <person name="Liu C."/>
            <person name="Sun Q."/>
        </authorList>
    </citation>
    <scope>NUCLEOTIDE SEQUENCE [LARGE SCALE GENOMIC DNA]</scope>
    <source>
        <strain evidence="1 2">NSJ-4</strain>
    </source>
</reference>
<evidence type="ECO:0000313" key="1">
    <source>
        <dbReference type="EMBL" id="QNL99643.1"/>
    </source>
</evidence>
<dbReference type="KEGG" id="wcp:H9Q76_13195"/>
<dbReference type="SUPFAM" id="SSF52980">
    <property type="entry name" value="Restriction endonuclease-like"/>
    <property type="match status" value="1"/>
</dbReference>